<sequence length="138" mass="15773">MKIPIQRNPLLSLLIIALCPIPFILFFAKEADAGSIIIGVIIVPVIGMLLWALFHSYHEITSTHLVAIFGFIKIMIPLHEITSIRYTYNLLSAPAWTFKRAEITYSNYNMALISLPKDPDLFMRTMQEKCPLLNKNRI</sequence>
<evidence type="ECO:0000259" key="2">
    <source>
        <dbReference type="Pfam" id="PF06713"/>
    </source>
</evidence>
<gene>
    <name evidence="3" type="ORF">WAZ07_14065</name>
</gene>
<feature type="domain" description="Uncharacterized protein YyaB-like PH" evidence="2">
    <location>
        <begin position="57"/>
        <end position="130"/>
    </location>
</feature>
<keyword evidence="4" id="KW-1185">Reference proteome</keyword>
<dbReference type="Pfam" id="PF06713">
    <property type="entry name" value="bPH_4"/>
    <property type="match status" value="1"/>
</dbReference>
<dbReference type="Proteomes" id="UP001372526">
    <property type="component" value="Unassembled WGS sequence"/>
</dbReference>
<keyword evidence="1" id="KW-1133">Transmembrane helix</keyword>
<evidence type="ECO:0000313" key="4">
    <source>
        <dbReference type="Proteomes" id="UP001372526"/>
    </source>
</evidence>
<protein>
    <submittedName>
        <fullName evidence="3">PH domain-containing protein</fullName>
    </submittedName>
</protein>
<proteinExistence type="predicted"/>
<dbReference type="EMBL" id="JBAWSX010000007">
    <property type="protein sequence ID" value="MEI4802426.1"/>
    <property type="molecule type" value="Genomic_DNA"/>
</dbReference>
<accession>A0ABU8FIA0</accession>
<dbReference type="RefSeq" id="WP_336472949.1">
    <property type="nucleotide sequence ID" value="NZ_JBAWSX010000007.1"/>
</dbReference>
<feature type="transmembrane region" description="Helical" evidence="1">
    <location>
        <begin position="34"/>
        <end position="54"/>
    </location>
</feature>
<name>A0ABU8FIA0_9BACI</name>
<dbReference type="InterPro" id="IPR009589">
    <property type="entry name" value="PH_YyaB-like"/>
</dbReference>
<keyword evidence="1" id="KW-0472">Membrane</keyword>
<evidence type="ECO:0000313" key="3">
    <source>
        <dbReference type="EMBL" id="MEI4802426.1"/>
    </source>
</evidence>
<organism evidence="3 4">
    <name type="scientific">Bacillus bruguierae</name>
    <dbReference type="NCBI Taxonomy" id="3127667"/>
    <lineage>
        <taxon>Bacteria</taxon>
        <taxon>Bacillati</taxon>
        <taxon>Bacillota</taxon>
        <taxon>Bacilli</taxon>
        <taxon>Bacillales</taxon>
        <taxon>Bacillaceae</taxon>
        <taxon>Bacillus</taxon>
    </lineage>
</organism>
<keyword evidence="1" id="KW-0812">Transmembrane</keyword>
<comment type="caution">
    <text evidence="3">The sequence shown here is derived from an EMBL/GenBank/DDBJ whole genome shotgun (WGS) entry which is preliminary data.</text>
</comment>
<evidence type="ECO:0000256" key="1">
    <source>
        <dbReference type="SAM" id="Phobius"/>
    </source>
</evidence>
<reference evidence="3 4" key="1">
    <citation type="submission" date="2024-01" db="EMBL/GenBank/DDBJ databases">
        <title>Seven novel Bacillus-like species.</title>
        <authorList>
            <person name="Liu G."/>
        </authorList>
    </citation>
    <scope>NUCLEOTIDE SEQUENCE [LARGE SCALE GENOMIC DNA]</scope>
    <source>
        <strain evidence="3 4">FJAT-51639</strain>
    </source>
</reference>
<feature type="transmembrane region" description="Helical" evidence="1">
    <location>
        <begin position="9"/>
        <end position="28"/>
    </location>
</feature>